<protein>
    <submittedName>
        <fullName evidence="1">Uncharacterized protein</fullName>
    </submittedName>
</protein>
<dbReference type="Proteomes" id="UP000828390">
    <property type="component" value="Unassembled WGS sequence"/>
</dbReference>
<reference evidence="1" key="1">
    <citation type="journal article" date="2019" name="bioRxiv">
        <title>The Genome of the Zebra Mussel, Dreissena polymorpha: A Resource for Invasive Species Research.</title>
        <authorList>
            <person name="McCartney M.A."/>
            <person name="Auch B."/>
            <person name="Kono T."/>
            <person name="Mallez S."/>
            <person name="Zhang Y."/>
            <person name="Obille A."/>
            <person name="Becker A."/>
            <person name="Abrahante J.E."/>
            <person name="Garbe J."/>
            <person name="Badalamenti J.P."/>
            <person name="Herman A."/>
            <person name="Mangelson H."/>
            <person name="Liachko I."/>
            <person name="Sullivan S."/>
            <person name="Sone E.D."/>
            <person name="Koren S."/>
            <person name="Silverstein K.A.T."/>
            <person name="Beckman K.B."/>
            <person name="Gohl D.M."/>
        </authorList>
    </citation>
    <scope>NUCLEOTIDE SEQUENCE</scope>
    <source>
        <strain evidence="1">Duluth1</strain>
        <tissue evidence="1">Whole animal</tissue>
    </source>
</reference>
<accession>A0A9D4KBG8</accession>
<reference evidence="1" key="2">
    <citation type="submission" date="2020-11" db="EMBL/GenBank/DDBJ databases">
        <authorList>
            <person name="McCartney M.A."/>
            <person name="Auch B."/>
            <person name="Kono T."/>
            <person name="Mallez S."/>
            <person name="Becker A."/>
            <person name="Gohl D.M."/>
            <person name="Silverstein K.A.T."/>
            <person name="Koren S."/>
            <person name="Bechman K.B."/>
            <person name="Herman A."/>
            <person name="Abrahante J.E."/>
            <person name="Garbe J."/>
        </authorList>
    </citation>
    <scope>NUCLEOTIDE SEQUENCE</scope>
    <source>
        <strain evidence="1">Duluth1</strain>
        <tissue evidence="1">Whole animal</tissue>
    </source>
</reference>
<keyword evidence="2" id="KW-1185">Reference proteome</keyword>
<dbReference type="EMBL" id="JAIWYP010000004">
    <property type="protein sequence ID" value="KAH3836344.1"/>
    <property type="molecule type" value="Genomic_DNA"/>
</dbReference>
<evidence type="ECO:0000313" key="1">
    <source>
        <dbReference type="EMBL" id="KAH3836344.1"/>
    </source>
</evidence>
<evidence type="ECO:0000313" key="2">
    <source>
        <dbReference type="Proteomes" id="UP000828390"/>
    </source>
</evidence>
<organism evidence="1 2">
    <name type="scientific">Dreissena polymorpha</name>
    <name type="common">Zebra mussel</name>
    <name type="synonym">Mytilus polymorpha</name>
    <dbReference type="NCBI Taxonomy" id="45954"/>
    <lineage>
        <taxon>Eukaryota</taxon>
        <taxon>Metazoa</taxon>
        <taxon>Spiralia</taxon>
        <taxon>Lophotrochozoa</taxon>
        <taxon>Mollusca</taxon>
        <taxon>Bivalvia</taxon>
        <taxon>Autobranchia</taxon>
        <taxon>Heteroconchia</taxon>
        <taxon>Euheterodonta</taxon>
        <taxon>Imparidentia</taxon>
        <taxon>Neoheterodontei</taxon>
        <taxon>Myida</taxon>
        <taxon>Dreissenoidea</taxon>
        <taxon>Dreissenidae</taxon>
        <taxon>Dreissena</taxon>
    </lineage>
</organism>
<proteinExistence type="predicted"/>
<gene>
    <name evidence="1" type="ORF">DPMN_109714</name>
</gene>
<comment type="caution">
    <text evidence="1">The sequence shown here is derived from an EMBL/GenBank/DDBJ whole genome shotgun (WGS) entry which is preliminary data.</text>
</comment>
<sequence>MYATHVYHVFPQKVLSNEAKAIVSLYPSDRTDEQVKLVVLALNQTVDAFGEFSIRLQRSLASVGWYEK</sequence>
<name>A0A9D4KBG8_DREPO</name>
<dbReference type="AlphaFoldDB" id="A0A9D4KBG8"/>